<evidence type="ECO:0000313" key="3">
    <source>
        <dbReference type="EMBL" id="GMI37260.1"/>
    </source>
</evidence>
<dbReference type="SMART" id="SM00968">
    <property type="entry name" value="SMC_hinge"/>
    <property type="match status" value="1"/>
</dbReference>
<feature type="coiled-coil region" evidence="1">
    <location>
        <begin position="21"/>
        <end position="79"/>
    </location>
</feature>
<dbReference type="InterPro" id="IPR010935">
    <property type="entry name" value="SMC_hinge"/>
</dbReference>
<keyword evidence="4" id="KW-1185">Reference proteome</keyword>
<dbReference type="InterPro" id="IPR036277">
    <property type="entry name" value="SMC_hinge_sf"/>
</dbReference>
<dbReference type="EMBL" id="BRYB01000767">
    <property type="protein sequence ID" value="GMI37260.1"/>
    <property type="molecule type" value="Genomic_DNA"/>
</dbReference>
<dbReference type="PANTHER" id="PTHR43977">
    <property type="entry name" value="STRUCTURAL MAINTENANCE OF CHROMOSOMES PROTEIN 3"/>
    <property type="match status" value="1"/>
</dbReference>
<organism evidence="3 4">
    <name type="scientific">Tetraparma gracilis</name>
    <dbReference type="NCBI Taxonomy" id="2962635"/>
    <lineage>
        <taxon>Eukaryota</taxon>
        <taxon>Sar</taxon>
        <taxon>Stramenopiles</taxon>
        <taxon>Ochrophyta</taxon>
        <taxon>Bolidophyceae</taxon>
        <taxon>Parmales</taxon>
        <taxon>Triparmaceae</taxon>
        <taxon>Tetraparma</taxon>
    </lineage>
</organism>
<dbReference type="Proteomes" id="UP001165060">
    <property type="component" value="Unassembled WGS sequence"/>
</dbReference>
<feature type="non-terminal residue" evidence="3">
    <location>
        <position position="198"/>
    </location>
</feature>
<dbReference type="Gene3D" id="1.20.1060.20">
    <property type="match status" value="1"/>
</dbReference>
<proteinExistence type="predicted"/>
<comment type="caution">
    <text evidence="3">The sequence shown here is derived from an EMBL/GenBank/DDBJ whole genome shotgun (WGS) entry which is preliminary data.</text>
</comment>
<protein>
    <recommendedName>
        <fullName evidence="2">SMC hinge domain-containing protein</fullName>
    </recommendedName>
</protein>
<evidence type="ECO:0000259" key="2">
    <source>
        <dbReference type="SMART" id="SM00968"/>
    </source>
</evidence>
<dbReference type="Pfam" id="PF06470">
    <property type="entry name" value="SMC_hinge"/>
    <property type="match status" value="1"/>
</dbReference>
<gene>
    <name evidence="3" type="ORF">TeGR_g1309</name>
</gene>
<name>A0ABQ6MZZ0_9STRA</name>
<accession>A0ABQ6MZZ0</accession>
<evidence type="ECO:0000256" key="1">
    <source>
        <dbReference type="SAM" id="Coils"/>
    </source>
</evidence>
<dbReference type="SUPFAM" id="SSF75553">
    <property type="entry name" value="Smc hinge domain"/>
    <property type="match status" value="1"/>
</dbReference>
<feature type="non-terminal residue" evidence="3">
    <location>
        <position position="1"/>
    </location>
</feature>
<keyword evidence="1" id="KW-0175">Coiled coil</keyword>
<evidence type="ECO:0000313" key="4">
    <source>
        <dbReference type="Proteomes" id="UP001165060"/>
    </source>
</evidence>
<sequence length="198" mass="21253">VASFGKSVSKVQADMKEEKAAATLNAKKSQCATKVDKLQKQLSSLKFSEQHESELYERKRSLETKHSNLGEKCETLEATLNGRLSFNYSDPSRGFDRSKGLVAKLVQVASRKDATALEVVAGGKLYQVIVDEAATGKAILAHGKLKKRVTIIPLDKISSRGVSPQAASLAANVASKMGTTATPAIELVGFDEEVQTAM</sequence>
<reference evidence="3 4" key="1">
    <citation type="journal article" date="2023" name="Commun. Biol.">
        <title>Genome analysis of Parmales, the sister group of diatoms, reveals the evolutionary specialization of diatoms from phago-mixotrophs to photoautotrophs.</title>
        <authorList>
            <person name="Ban H."/>
            <person name="Sato S."/>
            <person name="Yoshikawa S."/>
            <person name="Yamada K."/>
            <person name="Nakamura Y."/>
            <person name="Ichinomiya M."/>
            <person name="Sato N."/>
            <person name="Blanc-Mathieu R."/>
            <person name="Endo H."/>
            <person name="Kuwata A."/>
            <person name="Ogata H."/>
        </authorList>
    </citation>
    <scope>NUCLEOTIDE SEQUENCE [LARGE SCALE GENOMIC DNA]</scope>
</reference>
<feature type="domain" description="SMC hinge" evidence="2">
    <location>
        <begin position="96"/>
        <end position="188"/>
    </location>
</feature>